<keyword evidence="4" id="KW-1185">Reference proteome</keyword>
<dbReference type="PANTHER" id="PTHR21261:SF2">
    <property type="entry name" value="GH04238P-RELATED"/>
    <property type="match status" value="1"/>
</dbReference>
<keyword evidence="1" id="KW-0812">Transmembrane</keyword>
<name>A0A9N9XQ05_PHYSR</name>
<evidence type="ECO:0000256" key="1">
    <source>
        <dbReference type="SAM" id="Phobius"/>
    </source>
</evidence>
<dbReference type="AlphaFoldDB" id="A0A9N9XQ05"/>
<dbReference type="Proteomes" id="UP001153712">
    <property type="component" value="Chromosome 3"/>
</dbReference>
<feature type="domain" description="Immunoglobulin-like beta-sandwich" evidence="2">
    <location>
        <begin position="41"/>
        <end position="133"/>
    </location>
</feature>
<dbReference type="InterPro" id="IPR013151">
    <property type="entry name" value="Immunoglobulin_dom"/>
</dbReference>
<dbReference type="PANTHER" id="PTHR21261">
    <property type="entry name" value="BEAT PROTEIN"/>
    <property type="match status" value="1"/>
</dbReference>
<sequence>MQTGAVKSFVQFLSIIVLWSSVYAIKIQQLNVPRLTRLPVEELILDCVYVMEEHERSDLLTVKWFFNHETNPIYQWIANYEPRENGILKNRLDLQYSPIDSPRCYRALKIKKVNVELTGNYTCVVSTLDGEDAKTKQMVILAGGLRCTSSEFLIFCMFVIALLGNVSNYSICMD</sequence>
<organism evidence="3 4">
    <name type="scientific">Phyllotreta striolata</name>
    <name type="common">Striped flea beetle</name>
    <name type="synonym">Crioceris striolata</name>
    <dbReference type="NCBI Taxonomy" id="444603"/>
    <lineage>
        <taxon>Eukaryota</taxon>
        <taxon>Metazoa</taxon>
        <taxon>Ecdysozoa</taxon>
        <taxon>Arthropoda</taxon>
        <taxon>Hexapoda</taxon>
        <taxon>Insecta</taxon>
        <taxon>Pterygota</taxon>
        <taxon>Neoptera</taxon>
        <taxon>Endopterygota</taxon>
        <taxon>Coleoptera</taxon>
        <taxon>Polyphaga</taxon>
        <taxon>Cucujiformia</taxon>
        <taxon>Chrysomeloidea</taxon>
        <taxon>Chrysomelidae</taxon>
        <taxon>Galerucinae</taxon>
        <taxon>Alticini</taxon>
        <taxon>Phyllotreta</taxon>
    </lineage>
</organism>
<feature type="transmembrane region" description="Helical" evidence="1">
    <location>
        <begin position="152"/>
        <end position="171"/>
    </location>
</feature>
<evidence type="ECO:0000313" key="3">
    <source>
        <dbReference type="EMBL" id="CAG9860474.1"/>
    </source>
</evidence>
<reference evidence="3" key="1">
    <citation type="submission" date="2022-01" db="EMBL/GenBank/DDBJ databases">
        <authorList>
            <person name="King R."/>
        </authorList>
    </citation>
    <scope>NUCLEOTIDE SEQUENCE</scope>
</reference>
<accession>A0A9N9XQ05</accession>
<dbReference type="InterPro" id="IPR013783">
    <property type="entry name" value="Ig-like_fold"/>
</dbReference>
<dbReference type="Gene3D" id="2.60.40.10">
    <property type="entry name" value="Immunoglobulins"/>
    <property type="match status" value="1"/>
</dbReference>
<keyword evidence="1" id="KW-1133">Transmembrane helix</keyword>
<proteinExistence type="predicted"/>
<dbReference type="Pfam" id="PF00047">
    <property type="entry name" value="ig"/>
    <property type="match status" value="1"/>
</dbReference>
<gene>
    <name evidence="3" type="ORF">PHYEVI_LOCUS6827</name>
</gene>
<dbReference type="InterPro" id="IPR036179">
    <property type="entry name" value="Ig-like_dom_sf"/>
</dbReference>
<evidence type="ECO:0000259" key="2">
    <source>
        <dbReference type="Pfam" id="PF00047"/>
    </source>
</evidence>
<dbReference type="SUPFAM" id="SSF48726">
    <property type="entry name" value="Immunoglobulin"/>
    <property type="match status" value="1"/>
</dbReference>
<dbReference type="OrthoDB" id="6478865at2759"/>
<keyword evidence="1" id="KW-0472">Membrane</keyword>
<dbReference type="EMBL" id="OU900096">
    <property type="protein sequence ID" value="CAG9860474.1"/>
    <property type="molecule type" value="Genomic_DNA"/>
</dbReference>
<evidence type="ECO:0000313" key="4">
    <source>
        <dbReference type="Proteomes" id="UP001153712"/>
    </source>
</evidence>
<protein>
    <recommendedName>
        <fullName evidence="2">Immunoglobulin-like beta-sandwich domain-containing protein</fullName>
    </recommendedName>
</protein>